<dbReference type="Proteomes" id="UP000297273">
    <property type="component" value="Unassembled WGS sequence"/>
</dbReference>
<proteinExistence type="predicted"/>
<evidence type="ECO:0000256" key="1">
    <source>
        <dbReference type="SAM" id="SignalP"/>
    </source>
</evidence>
<comment type="caution">
    <text evidence="2">The sequence shown here is derived from an EMBL/GenBank/DDBJ whole genome shotgun (WGS) entry which is preliminary data.</text>
</comment>
<feature type="signal peptide" evidence="1">
    <location>
        <begin position="1"/>
        <end position="28"/>
    </location>
</feature>
<accession>A0A5F1ZXC3</accession>
<protein>
    <submittedName>
        <fullName evidence="2">Uncharacterized protein</fullName>
    </submittedName>
</protein>
<name>A0A5F1ZXC3_9LEPT</name>
<keyword evidence="1" id="KW-0732">Signal</keyword>
<organism evidence="2 5">
    <name type="scientific">Leptospira langatensis</name>
    <dbReference type="NCBI Taxonomy" id="2484983"/>
    <lineage>
        <taxon>Bacteria</taxon>
        <taxon>Pseudomonadati</taxon>
        <taxon>Spirochaetota</taxon>
        <taxon>Spirochaetia</taxon>
        <taxon>Leptospirales</taxon>
        <taxon>Leptospiraceae</taxon>
        <taxon>Leptospira</taxon>
    </lineage>
</organism>
<feature type="chain" id="PRO_5043207078" evidence="1">
    <location>
        <begin position="29"/>
        <end position="175"/>
    </location>
</feature>
<evidence type="ECO:0000313" key="4">
    <source>
        <dbReference type="Proteomes" id="UP000297273"/>
    </source>
</evidence>
<evidence type="ECO:0000313" key="2">
    <source>
        <dbReference type="EMBL" id="TGK01323.1"/>
    </source>
</evidence>
<dbReference type="Proteomes" id="UP000297946">
    <property type="component" value="Unassembled WGS sequence"/>
</dbReference>
<dbReference type="RefSeq" id="WP_135645039.1">
    <property type="nucleotide sequence ID" value="NZ_RQER01000006.1"/>
</dbReference>
<gene>
    <name evidence="2" type="ORF">EHO57_10330</name>
    <name evidence="3" type="ORF">EHQ53_08540</name>
</gene>
<keyword evidence="4" id="KW-1185">Reference proteome</keyword>
<dbReference type="OrthoDB" id="333404at2"/>
<evidence type="ECO:0000313" key="3">
    <source>
        <dbReference type="EMBL" id="TGL42225.1"/>
    </source>
</evidence>
<sequence length="175" mass="19764">MKKGTLYCFRFLAILALYLGSFSVAIFAEEDAQFIQPDDFFVTREDFTDQTYINVYLAKEITAASATKTKGEGEFLQVTNGKKFWTKYFYMTRIATEKDLKLGMNVIMFDMGTEDGYRAPETKDEARTGSWFMARVTDLSDLFKGVITVSGGYKIQLSNVRVILPKATVTPKGAK</sequence>
<reference evidence="2 5" key="2">
    <citation type="journal article" date="2019" name="PLoS Negl. Trop. Dis.">
        <title>Revisiting the worldwide diversity of Leptospira species in the environment.</title>
        <authorList>
            <person name="Vincent A.T."/>
            <person name="Schiettekatte O."/>
            <person name="Bourhy P."/>
            <person name="Veyrier F.J."/>
            <person name="Picardeau M."/>
        </authorList>
    </citation>
    <scope>NUCLEOTIDE SEQUENCE [LARGE SCALE GENOMIC DNA]</scope>
    <source>
        <strain evidence="3">201702690</strain>
        <strain evidence="2 5">SSW18</strain>
    </source>
</reference>
<evidence type="ECO:0000313" key="5">
    <source>
        <dbReference type="Proteomes" id="UP000297946"/>
    </source>
</evidence>
<dbReference type="EMBL" id="RQER01000006">
    <property type="protein sequence ID" value="TGK01323.1"/>
    <property type="molecule type" value="Genomic_DNA"/>
</dbReference>
<dbReference type="EMBL" id="RQGC01000004">
    <property type="protein sequence ID" value="TGL42225.1"/>
    <property type="molecule type" value="Genomic_DNA"/>
</dbReference>
<dbReference type="AlphaFoldDB" id="A0A5F1ZXC3"/>
<reference evidence="3" key="1">
    <citation type="submission" date="2018-10" db="EMBL/GenBank/DDBJ databases">
        <authorList>
            <person name="Vincent A.T."/>
            <person name="Schiettekatte O."/>
            <person name="Bourhy P."/>
            <person name="Veyrier F.J."/>
            <person name="Picardeau M."/>
        </authorList>
    </citation>
    <scope>NUCLEOTIDE SEQUENCE</scope>
    <source>
        <strain evidence="3">201702690</strain>
    </source>
</reference>